<evidence type="ECO:0000313" key="1">
    <source>
        <dbReference type="EMBL" id="KAH9510502.1"/>
    </source>
</evidence>
<accession>A0A922L112</accession>
<organism evidence="1 2">
    <name type="scientific">Dermatophagoides farinae</name>
    <name type="common">American house dust mite</name>
    <dbReference type="NCBI Taxonomy" id="6954"/>
    <lineage>
        <taxon>Eukaryota</taxon>
        <taxon>Metazoa</taxon>
        <taxon>Ecdysozoa</taxon>
        <taxon>Arthropoda</taxon>
        <taxon>Chelicerata</taxon>
        <taxon>Arachnida</taxon>
        <taxon>Acari</taxon>
        <taxon>Acariformes</taxon>
        <taxon>Sarcoptiformes</taxon>
        <taxon>Astigmata</taxon>
        <taxon>Psoroptidia</taxon>
        <taxon>Analgoidea</taxon>
        <taxon>Pyroglyphidae</taxon>
        <taxon>Dermatophagoidinae</taxon>
        <taxon>Dermatophagoides</taxon>
    </lineage>
</organism>
<reference evidence="1" key="1">
    <citation type="submission" date="2013-05" db="EMBL/GenBank/DDBJ databases">
        <authorList>
            <person name="Yim A.K.Y."/>
            <person name="Chan T.F."/>
            <person name="Ji K.M."/>
            <person name="Liu X.Y."/>
            <person name="Zhou J.W."/>
            <person name="Li R.Q."/>
            <person name="Yang K.Y."/>
            <person name="Li J."/>
            <person name="Li M."/>
            <person name="Law P.T.W."/>
            <person name="Wu Y.L."/>
            <person name="Cai Z.L."/>
            <person name="Qin H."/>
            <person name="Bao Y."/>
            <person name="Leung R.K.K."/>
            <person name="Ng P.K.S."/>
            <person name="Zou J."/>
            <person name="Zhong X.J."/>
            <person name="Ran P.X."/>
            <person name="Zhong N.S."/>
            <person name="Liu Z.G."/>
            <person name="Tsui S.K.W."/>
        </authorList>
    </citation>
    <scope>NUCLEOTIDE SEQUENCE</scope>
    <source>
        <strain evidence="1">Derf</strain>
        <tissue evidence="1">Whole organism</tissue>
    </source>
</reference>
<dbReference type="Proteomes" id="UP000790347">
    <property type="component" value="Unassembled WGS sequence"/>
</dbReference>
<proteinExistence type="predicted"/>
<name>A0A922L112_DERFA</name>
<keyword evidence="2" id="KW-1185">Reference proteome</keyword>
<evidence type="ECO:0000313" key="2">
    <source>
        <dbReference type="Proteomes" id="UP000790347"/>
    </source>
</evidence>
<reference evidence="1" key="2">
    <citation type="journal article" date="2022" name="Res Sq">
        <title>Comparative Genomics Reveals Insights into the Divergent Evolution of Astigmatic Mites and Household Pest Adaptations.</title>
        <authorList>
            <person name="Xiong Q."/>
            <person name="Wan A.T.-Y."/>
            <person name="Liu X.-Y."/>
            <person name="Fung C.S.-H."/>
            <person name="Xiao X."/>
            <person name="Malainual N."/>
            <person name="Hou J."/>
            <person name="Wang L."/>
            <person name="Wang M."/>
            <person name="Yang K."/>
            <person name="Cui Y."/>
            <person name="Leung E."/>
            <person name="Nong W."/>
            <person name="Shin S.-K."/>
            <person name="Au S."/>
            <person name="Jeong K.Y."/>
            <person name="Chew F.T."/>
            <person name="Hui J."/>
            <person name="Leung T.F."/>
            <person name="Tungtrongchitr A."/>
            <person name="Zhong N."/>
            <person name="Liu Z."/>
            <person name="Tsui S."/>
        </authorList>
    </citation>
    <scope>NUCLEOTIDE SEQUENCE</scope>
    <source>
        <strain evidence="1">Derf</strain>
        <tissue evidence="1">Whole organism</tissue>
    </source>
</reference>
<gene>
    <name evidence="1" type="ORF">DERF_009023</name>
</gene>
<dbReference type="EMBL" id="ASGP02000004">
    <property type="protein sequence ID" value="KAH9510502.1"/>
    <property type="molecule type" value="Genomic_DNA"/>
</dbReference>
<dbReference type="AlphaFoldDB" id="A0A922L112"/>
<sequence>MRIVKYKRENCSSDLIIIGLTTYIWFRFSLTSNKITKLIHRMITLINNSMSFNEFPFAIDYDMIKRIIYKMAFFYIPSNNEE</sequence>
<comment type="caution">
    <text evidence="1">The sequence shown here is derived from an EMBL/GenBank/DDBJ whole genome shotgun (WGS) entry which is preliminary data.</text>
</comment>
<protein>
    <submittedName>
        <fullName evidence="1">Uncharacterized protein</fullName>
    </submittedName>
</protein>